<reference evidence="3" key="2">
    <citation type="submission" date="2020-06" db="EMBL/GenBank/DDBJ databases">
        <authorList>
            <person name="Sheffer M."/>
        </authorList>
    </citation>
    <scope>NUCLEOTIDE SEQUENCE</scope>
</reference>
<dbReference type="EMBL" id="JABXBU010000012">
    <property type="protein sequence ID" value="KAF8789791.1"/>
    <property type="molecule type" value="Genomic_DNA"/>
</dbReference>
<reference evidence="3" key="1">
    <citation type="journal article" date="2020" name="bioRxiv">
        <title>Chromosome-level reference genome of the European wasp spider Argiope bruennichi: a resource for studies on range expansion and evolutionary adaptation.</title>
        <authorList>
            <person name="Sheffer M.M."/>
            <person name="Hoppe A."/>
            <person name="Krehenwinkel H."/>
            <person name="Uhl G."/>
            <person name="Kuss A.W."/>
            <person name="Jensen L."/>
            <person name="Jensen C."/>
            <person name="Gillespie R.G."/>
            <person name="Hoff K.J."/>
            <person name="Prost S."/>
        </authorList>
    </citation>
    <scope>NUCLEOTIDE SEQUENCE</scope>
</reference>
<feature type="compositionally biased region" description="Gly residues" evidence="2">
    <location>
        <begin position="567"/>
        <end position="581"/>
    </location>
</feature>
<feature type="compositionally biased region" description="Basic and acidic residues" evidence="2">
    <location>
        <begin position="598"/>
        <end position="610"/>
    </location>
</feature>
<protein>
    <submittedName>
        <fullName evidence="3">Uncharacterized protein</fullName>
    </submittedName>
</protein>
<name>A0A8T0FFP7_ARGBR</name>
<keyword evidence="4" id="KW-1185">Reference proteome</keyword>
<gene>
    <name evidence="3" type="ORF">HNY73_007704</name>
</gene>
<keyword evidence="1" id="KW-0175">Coiled coil</keyword>
<comment type="caution">
    <text evidence="3">The sequence shown here is derived from an EMBL/GenBank/DDBJ whole genome shotgun (WGS) entry which is preliminary data.</text>
</comment>
<feature type="coiled-coil region" evidence="1">
    <location>
        <begin position="965"/>
        <end position="1009"/>
    </location>
</feature>
<feature type="region of interest" description="Disordered" evidence="2">
    <location>
        <begin position="546"/>
        <end position="581"/>
    </location>
</feature>
<feature type="coiled-coil region" evidence="1">
    <location>
        <begin position="777"/>
        <end position="872"/>
    </location>
</feature>
<organism evidence="3 4">
    <name type="scientific">Argiope bruennichi</name>
    <name type="common">Wasp spider</name>
    <name type="synonym">Aranea bruennichi</name>
    <dbReference type="NCBI Taxonomy" id="94029"/>
    <lineage>
        <taxon>Eukaryota</taxon>
        <taxon>Metazoa</taxon>
        <taxon>Ecdysozoa</taxon>
        <taxon>Arthropoda</taxon>
        <taxon>Chelicerata</taxon>
        <taxon>Arachnida</taxon>
        <taxon>Araneae</taxon>
        <taxon>Araneomorphae</taxon>
        <taxon>Entelegynae</taxon>
        <taxon>Araneoidea</taxon>
        <taxon>Araneidae</taxon>
        <taxon>Argiope</taxon>
    </lineage>
</organism>
<dbReference type="AlphaFoldDB" id="A0A8T0FFP7"/>
<proteinExistence type="predicted"/>
<feature type="compositionally biased region" description="Gly residues" evidence="2">
    <location>
        <begin position="546"/>
        <end position="559"/>
    </location>
</feature>
<feature type="compositionally biased region" description="Gly residues" evidence="2">
    <location>
        <begin position="515"/>
        <end position="524"/>
    </location>
</feature>
<evidence type="ECO:0000313" key="4">
    <source>
        <dbReference type="Proteomes" id="UP000807504"/>
    </source>
</evidence>
<feature type="region of interest" description="Disordered" evidence="2">
    <location>
        <begin position="503"/>
        <end position="528"/>
    </location>
</feature>
<evidence type="ECO:0000256" key="2">
    <source>
        <dbReference type="SAM" id="MobiDB-lite"/>
    </source>
</evidence>
<sequence length="1138" mass="128044">MLNRNLQFTRKSREDFNFIMPENSSNGIIDLAREIDFYDVSHRIQKYYIDLTEQIRRKIKSFSENIFADDLSLSAAKRSLMELNNAYNNISDWIDEMKNSTDAEDISMKIINILTSLDINVQQQSAKQIIKQGRDLNTGRDVELYGRLWEEAFKRALTNLDESRKMIESEIREEAEKLNFRIVSNLYEIAEAIQDHYNTEIRKLSDIQQLPSKLAKECDVMTKMIGEIGKATTASELVKTIHDCANMLDIIVPKEHMLDITNQGRYLEFLKNASKGELVIKSSSWIKPFETVVKNLHQSQKWYTFLNALYNKFSEYEIQMDRRSYNVANLEDWGETDKPQGIKITSTTYNEFLNKITKFNITEQDNVRNITLTGQQLEELNHILKLTLDHILNIKCEKPSMTFTASYFNFAEAAQTVINSIDKYEGCAQLNILNFTSYNVFALNTIFIDNDIPMSILKTQFFSMMAPKWEVVKKSRIDISGAKGLSHVGPFTLFWPRERLKAANGTSPGAKGADGRPGGPGEPGGNILAIGDTFVNGKDLILSVNGGEGGTAEHGGDGYSGKPNQLGNGGNGGRGGKGGLPGTITLFELSGDSGIVKETNRGKQGEDGDGGKGGSAGWNGPYGKRGIDGGNTVGLLDPKPPKILKDPAKVVNKYKTYLLENMVDPFTRTHYIQFLEKIDSNDTINSLYDTTGFIEEFERLEKQFPQLSKNVDFVPFYKSLLPRISEYSKSPKGDEKSSQYKKVLNFLYTATLGRIFNLEDDSDSNLIINIGGYLDIVKREIKTLRDLQKEHNKAEIISKYQERYKDNLDRKIEEAKNIIEKMITPEMGNISKDMDGKIDLLVDETIELKKKAEKEKEALIKKKQELERAMAVRGIFSCLSIFGQVLSFFGPVGAVVGTVIGATSSVAESLVLDNQQQDVQMPSDVVPKLKILGDQIKSVREKKVKYLSKLLEEITQEIGKNPKKLGDMSEKIADLKSRLNKAKENAYDFKKIKALESELKQELKNKEGQLKIKTPDEKTKGALKAVEKLSQAAQLGSLLVDVYNKHKSDQGKIDAITDAIDQTDGQIQKLKEYEEQIYEVISPTLHNMESNLQDVASKLDSQVSGISDPLTKKEVPKCFERHEVTDASPMTEGFQRQG</sequence>
<evidence type="ECO:0000313" key="3">
    <source>
        <dbReference type="EMBL" id="KAF8789791.1"/>
    </source>
</evidence>
<evidence type="ECO:0000256" key="1">
    <source>
        <dbReference type="SAM" id="Coils"/>
    </source>
</evidence>
<dbReference type="Proteomes" id="UP000807504">
    <property type="component" value="Unassembled WGS sequence"/>
</dbReference>
<accession>A0A8T0FFP7</accession>
<feature type="region of interest" description="Disordered" evidence="2">
    <location>
        <begin position="596"/>
        <end position="623"/>
    </location>
</feature>